<dbReference type="AlphaFoldDB" id="D9QVV6"/>
<dbReference type="KEGG" id="aar:Acear_0830"/>
<dbReference type="InterPro" id="IPR036588">
    <property type="entry name" value="CobH/CbiC_sf"/>
</dbReference>
<dbReference type="Gene3D" id="3.40.50.10230">
    <property type="entry name" value="Cobalamin biosynthesis CobH/CbiC, precorrin-8X methylmutase"/>
    <property type="match status" value="1"/>
</dbReference>
<dbReference type="eggNOG" id="COG2082">
    <property type="taxonomic scope" value="Bacteria"/>
</dbReference>
<dbReference type="InterPro" id="IPR003722">
    <property type="entry name" value="Cbl_synth_CobH/CbiC"/>
</dbReference>
<keyword evidence="4 6" id="KW-0413">Isomerase</keyword>
<keyword evidence="7" id="KW-1185">Reference proteome</keyword>
<evidence type="ECO:0000259" key="5">
    <source>
        <dbReference type="Pfam" id="PF02570"/>
    </source>
</evidence>
<evidence type="ECO:0000256" key="4">
    <source>
        <dbReference type="ARBA" id="ARBA00023235"/>
    </source>
</evidence>
<feature type="domain" description="Cobalamin biosynthesis precorrin-8X methylmutase CobH/CbiC" evidence="5">
    <location>
        <begin position="10"/>
        <end position="204"/>
    </location>
</feature>
<dbReference type="UniPathway" id="UPA00148"/>
<dbReference type="HOGENOM" id="CLU_084703_1_1_9"/>
<reference evidence="6 7" key="1">
    <citation type="journal article" date="2010" name="Stand. Genomic Sci.">
        <title>Complete genome sequence of Acetohalobium arabaticum type strain (Z-7288).</title>
        <authorList>
            <person name="Sikorski J."/>
            <person name="Lapidus A."/>
            <person name="Chertkov O."/>
            <person name="Lucas S."/>
            <person name="Copeland A."/>
            <person name="Glavina Del Rio T."/>
            <person name="Nolan M."/>
            <person name="Tice H."/>
            <person name="Cheng J.F."/>
            <person name="Han C."/>
            <person name="Brambilla E."/>
            <person name="Pitluck S."/>
            <person name="Liolios K."/>
            <person name="Ivanova N."/>
            <person name="Mavromatis K."/>
            <person name="Mikhailova N."/>
            <person name="Pati A."/>
            <person name="Bruce D."/>
            <person name="Detter C."/>
            <person name="Tapia R."/>
            <person name="Goodwin L."/>
            <person name="Chen A."/>
            <person name="Palaniappan K."/>
            <person name="Land M."/>
            <person name="Hauser L."/>
            <person name="Chang Y.J."/>
            <person name="Jeffries C.D."/>
            <person name="Rohde M."/>
            <person name="Goker M."/>
            <person name="Spring S."/>
            <person name="Woyke T."/>
            <person name="Bristow J."/>
            <person name="Eisen J.A."/>
            <person name="Markowitz V."/>
            <person name="Hugenholtz P."/>
            <person name="Kyrpides N.C."/>
            <person name="Klenk H.P."/>
        </authorList>
    </citation>
    <scope>NUCLEOTIDE SEQUENCE [LARGE SCALE GENOMIC DNA]</scope>
    <source>
        <strain evidence="7">ATCC 49924 / DSM 5501 / Z-7288</strain>
    </source>
</reference>
<keyword evidence="3" id="KW-0169">Cobalamin biosynthesis</keyword>
<dbReference type="SUPFAM" id="SSF63965">
    <property type="entry name" value="Precorrin-8X methylmutase CbiC/CobH"/>
    <property type="match status" value="1"/>
</dbReference>
<comment type="similarity">
    <text evidence="2">Belongs to the CobH/CbiC family.</text>
</comment>
<dbReference type="Proteomes" id="UP000001661">
    <property type="component" value="Chromosome"/>
</dbReference>
<dbReference type="RefSeq" id="WP_013277811.1">
    <property type="nucleotide sequence ID" value="NC_014378.1"/>
</dbReference>
<gene>
    <name evidence="6" type="ordered locus">Acear_0830</name>
</gene>
<dbReference type="Pfam" id="PF02570">
    <property type="entry name" value="CbiC"/>
    <property type="match status" value="1"/>
</dbReference>
<organism evidence="6 7">
    <name type="scientific">Acetohalobium arabaticum (strain ATCC 49924 / DSM 5501 / Z-7288)</name>
    <dbReference type="NCBI Taxonomy" id="574087"/>
    <lineage>
        <taxon>Bacteria</taxon>
        <taxon>Bacillati</taxon>
        <taxon>Bacillota</taxon>
        <taxon>Clostridia</taxon>
        <taxon>Halanaerobiales</taxon>
        <taxon>Halobacteroidaceae</taxon>
        <taxon>Acetohalobium</taxon>
    </lineage>
</organism>
<sequence>MEIIQNPEAIEDKSMNIIEEEVADLECSDQEKKIVKRVIHATADFDFKDLIIISEDAVEAGLQALESGSNIVTDVNMLRAGINDRKLGSFGGELKCFISNDDVAKEAKEKGITRSMMSMRRAAKNPDNKIFAIGNAPTALFELMKLIKAGKADPELIIGTPVGFVGAKESKAELEKMDLPFITVRGRKGGSSVAASITNALLYMK</sequence>
<evidence type="ECO:0000256" key="3">
    <source>
        <dbReference type="ARBA" id="ARBA00022573"/>
    </source>
</evidence>
<proteinExistence type="inferred from homology"/>
<evidence type="ECO:0000313" key="7">
    <source>
        <dbReference type="Proteomes" id="UP000001661"/>
    </source>
</evidence>
<protein>
    <submittedName>
        <fullName evidence="6">Precorrin-8X methylmutase</fullName>
        <ecNumber evidence="6">5.4.1.2</ecNumber>
    </submittedName>
</protein>
<dbReference type="EC" id="5.4.1.2" evidence="6"/>
<dbReference type="STRING" id="574087.Acear_0830"/>
<dbReference type="GO" id="GO:0009236">
    <property type="term" value="P:cobalamin biosynthetic process"/>
    <property type="evidence" value="ECO:0007669"/>
    <property type="project" value="UniProtKB-UniPathway"/>
</dbReference>
<evidence type="ECO:0000256" key="1">
    <source>
        <dbReference type="ARBA" id="ARBA00004953"/>
    </source>
</evidence>
<name>D9QVV6_ACEAZ</name>
<dbReference type="GO" id="GO:0016993">
    <property type="term" value="F:precorrin-8X methylmutase activity"/>
    <property type="evidence" value="ECO:0007669"/>
    <property type="project" value="InterPro"/>
</dbReference>
<accession>D9QVV6</accession>
<dbReference type="PANTHER" id="PTHR43588">
    <property type="entry name" value="COBALT-PRECORRIN-8 METHYLMUTASE"/>
    <property type="match status" value="1"/>
</dbReference>
<comment type="pathway">
    <text evidence="1">Cofactor biosynthesis; adenosylcobalamin biosynthesis.</text>
</comment>
<evidence type="ECO:0000256" key="2">
    <source>
        <dbReference type="ARBA" id="ARBA00009774"/>
    </source>
</evidence>
<dbReference type="PANTHER" id="PTHR43588:SF1">
    <property type="entry name" value="COBALT-PRECORRIN-8 METHYLMUTASE"/>
    <property type="match status" value="1"/>
</dbReference>
<evidence type="ECO:0000313" key="6">
    <source>
        <dbReference type="EMBL" id="ADL12365.1"/>
    </source>
</evidence>
<dbReference type="EMBL" id="CP002105">
    <property type="protein sequence ID" value="ADL12365.1"/>
    <property type="molecule type" value="Genomic_DNA"/>
</dbReference>